<dbReference type="GO" id="GO:0016740">
    <property type="term" value="F:transferase activity"/>
    <property type="evidence" value="ECO:0007669"/>
    <property type="project" value="UniProtKB-UniRule"/>
</dbReference>
<comment type="caution">
    <text evidence="4">Lacks conserved residue(s) required for the propagation of feature annotation.</text>
</comment>
<dbReference type="InterPro" id="IPR036259">
    <property type="entry name" value="MFS_trans_sf"/>
</dbReference>
<dbReference type="Pfam" id="PF01564">
    <property type="entry name" value="Spermine_synth"/>
    <property type="match status" value="1"/>
</dbReference>
<evidence type="ECO:0000256" key="5">
    <source>
        <dbReference type="SAM" id="Phobius"/>
    </source>
</evidence>
<organism evidence="7 8">
    <name type="scientific">Actinobacillus delphinicola</name>
    <dbReference type="NCBI Taxonomy" id="51161"/>
    <lineage>
        <taxon>Bacteria</taxon>
        <taxon>Pseudomonadati</taxon>
        <taxon>Pseudomonadota</taxon>
        <taxon>Gammaproteobacteria</taxon>
        <taxon>Pasteurellales</taxon>
        <taxon>Pasteurellaceae</taxon>
        <taxon>Actinobacillus</taxon>
    </lineage>
</organism>
<feature type="transmembrane region" description="Helical" evidence="5">
    <location>
        <begin position="184"/>
        <end position="201"/>
    </location>
</feature>
<dbReference type="KEGG" id="adp:NCTC12871_01182"/>
<sequence>MNKKAALLSFIGGFLSLSIEVIYIRIFGFITHSLPQAFSLTLALFLFGIAIGSLIGKQLCKQELVSIPNIGHVFFIANLFDIVALCYFCLGNPSFWNAALCMIITAMLRGIVFPMVHHLGTEKVKTGAAISNVYFANVLGCTIAPIFVGFYLLDIFNTQQMYLLIITMTFVVIFFCVSKIWIKILSAIIGIITLVSIFTLPETMIHNLGRYQGMTLETLIENKNGFIQVYDQEKTHDKFVFGNNVYDGKLNTSLIKDNNMVERAYLLPVIAPKAQNILVVGLSTGSWVEILAAIPTLKHMTVVEINPAYVDFAKFYPAMNHLLKDKRITIIADDGRRWLARHKDLKFDYILMNTTWYWRNYSTNLLSKEFLTLAKEHLNPNGFLSYNTTWFMDAFYTAKHVFPEVYQYENFAIASLKPIQPLTREKIETALSKMVWPYNQQPVFKDDEELKIGTNKIFEHKLIPYDQIDFSRIHRPLEIITDHNMIPEYKYGGIGNQQ</sequence>
<dbReference type="InterPro" id="IPR030374">
    <property type="entry name" value="PABS"/>
</dbReference>
<protein>
    <submittedName>
        <fullName evidence="7">Spermidine synthase</fullName>
    </submittedName>
</protein>
<dbReference type="EMBL" id="LR134510">
    <property type="protein sequence ID" value="VEJ09699.1"/>
    <property type="molecule type" value="Genomic_DNA"/>
</dbReference>
<feature type="transmembrane region" description="Helical" evidence="5">
    <location>
        <begin position="133"/>
        <end position="153"/>
    </location>
</feature>
<dbReference type="Gene3D" id="3.40.50.150">
    <property type="entry name" value="Vaccinia Virus protein VP39"/>
    <property type="match status" value="1"/>
</dbReference>
<keyword evidence="8" id="KW-1185">Reference proteome</keyword>
<dbReference type="PROSITE" id="PS51006">
    <property type="entry name" value="PABS_2"/>
    <property type="match status" value="1"/>
</dbReference>
<dbReference type="InterPro" id="IPR029063">
    <property type="entry name" value="SAM-dependent_MTases_sf"/>
</dbReference>
<dbReference type="AlphaFoldDB" id="A0A448TUM3"/>
<feature type="transmembrane region" description="Helical" evidence="5">
    <location>
        <begin position="94"/>
        <end position="112"/>
    </location>
</feature>
<evidence type="ECO:0000256" key="4">
    <source>
        <dbReference type="PROSITE-ProRule" id="PRU00354"/>
    </source>
</evidence>
<keyword evidence="5" id="KW-1133">Transmembrane helix</keyword>
<keyword evidence="3 4" id="KW-0620">Polyamine biosynthesis</keyword>
<evidence type="ECO:0000313" key="8">
    <source>
        <dbReference type="Proteomes" id="UP000279799"/>
    </source>
</evidence>
<name>A0A448TUM3_9PAST</name>
<dbReference type="Proteomes" id="UP000279799">
    <property type="component" value="Chromosome"/>
</dbReference>
<evidence type="ECO:0000259" key="6">
    <source>
        <dbReference type="PROSITE" id="PS51006"/>
    </source>
</evidence>
<dbReference type="PANTHER" id="PTHR43317:SF1">
    <property type="entry name" value="THERMOSPERMINE SYNTHASE ACAULIS5"/>
    <property type="match status" value="1"/>
</dbReference>
<keyword evidence="5" id="KW-0472">Membrane</keyword>
<evidence type="ECO:0000313" key="7">
    <source>
        <dbReference type="EMBL" id="VEJ09699.1"/>
    </source>
</evidence>
<keyword evidence="5" id="KW-0812">Transmembrane</keyword>
<feature type="domain" description="PABS" evidence="6">
    <location>
        <begin position="272"/>
        <end position="445"/>
    </location>
</feature>
<evidence type="ECO:0000256" key="2">
    <source>
        <dbReference type="ARBA" id="ARBA00022679"/>
    </source>
</evidence>
<accession>A0A448TUM3</accession>
<gene>
    <name evidence="7" type="ORF">NCTC12871_01182</name>
</gene>
<dbReference type="SUPFAM" id="SSF53335">
    <property type="entry name" value="S-adenosyl-L-methionine-dependent methyltransferases"/>
    <property type="match status" value="1"/>
</dbReference>
<dbReference type="GO" id="GO:0006596">
    <property type="term" value="P:polyamine biosynthetic process"/>
    <property type="evidence" value="ECO:0007669"/>
    <property type="project" value="UniProtKB-UniRule"/>
</dbReference>
<evidence type="ECO:0000256" key="1">
    <source>
        <dbReference type="ARBA" id="ARBA00007867"/>
    </source>
</evidence>
<dbReference type="RefSeq" id="WP_126599858.1">
    <property type="nucleotide sequence ID" value="NZ_LR134510.1"/>
</dbReference>
<reference evidence="7 8" key="1">
    <citation type="submission" date="2018-12" db="EMBL/GenBank/DDBJ databases">
        <authorList>
            <consortium name="Pathogen Informatics"/>
        </authorList>
    </citation>
    <scope>NUCLEOTIDE SEQUENCE [LARGE SCALE GENOMIC DNA]</scope>
    <source>
        <strain evidence="7 8">NCTC12871</strain>
    </source>
</reference>
<feature type="transmembrane region" description="Helical" evidence="5">
    <location>
        <begin position="67"/>
        <end position="88"/>
    </location>
</feature>
<comment type="similarity">
    <text evidence="1">Belongs to the spermidine/spermine synthase family.</text>
</comment>
<dbReference type="OrthoDB" id="5516475at2"/>
<feature type="transmembrane region" description="Helical" evidence="5">
    <location>
        <begin position="7"/>
        <end position="30"/>
    </location>
</feature>
<keyword evidence="2 4" id="KW-0808">Transferase</keyword>
<feature type="transmembrane region" description="Helical" evidence="5">
    <location>
        <begin position="36"/>
        <end position="55"/>
    </location>
</feature>
<dbReference type="Gene3D" id="1.20.1250.20">
    <property type="entry name" value="MFS general substrate transporter like domains"/>
    <property type="match status" value="1"/>
</dbReference>
<evidence type="ECO:0000256" key="3">
    <source>
        <dbReference type="ARBA" id="ARBA00023115"/>
    </source>
</evidence>
<proteinExistence type="inferred from homology"/>
<dbReference type="PANTHER" id="PTHR43317">
    <property type="entry name" value="THERMOSPERMINE SYNTHASE ACAULIS5"/>
    <property type="match status" value="1"/>
</dbReference>
<feature type="transmembrane region" description="Helical" evidence="5">
    <location>
        <begin position="159"/>
        <end position="177"/>
    </location>
</feature>